<feature type="region of interest" description="Disordered" evidence="1">
    <location>
        <begin position="1"/>
        <end position="21"/>
    </location>
</feature>
<name>A0ABQ8S2B2_PERAM</name>
<evidence type="ECO:0000313" key="2">
    <source>
        <dbReference type="EMBL" id="KAJ4428141.1"/>
    </source>
</evidence>
<dbReference type="Proteomes" id="UP001148838">
    <property type="component" value="Unassembled WGS sequence"/>
</dbReference>
<sequence>MAGLCEGGNEPPGSLKAKPRPHTLCSQSRLTVVVNSTELVSIVRSRNMFAFSSDETAFNIESYFRTDNIYLNGRSMTSDVGPTTTIVPAHNIQRIGIAEIRGGTPFLVISFDRFPPTQNPTSLTPISDALLPTENELRDNGPVKVSFHYIVSHASDESHGSEKDYLCCNCYVTAFTTSYRTYRTNRTDRKKTIFAVIVM</sequence>
<proteinExistence type="predicted"/>
<keyword evidence="3" id="KW-1185">Reference proteome</keyword>
<accession>A0ABQ8S2B2</accession>
<organism evidence="2 3">
    <name type="scientific">Periplaneta americana</name>
    <name type="common">American cockroach</name>
    <name type="synonym">Blatta americana</name>
    <dbReference type="NCBI Taxonomy" id="6978"/>
    <lineage>
        <taxon>Eukaryota</taxon>
        <taxon>Metazoa</taxon>
        <taxon>Ecdysozoa</taxon>
        <taxon>Arthropoda</taxon>
        <taxon>Hexapoda</taxon>
        <taxon>Insecta</taxon>
        <taxon>Pterygota</taxon>
        <taxon>Neoptera</taxon>
        <taxon>Polyneoptera</taxon>
        <taxon>Dictyoptera</taxon>
        <taxon>Blattodea</taxon>
        <taxon>Blattoidea</taxon>
        <taxon>Blattidae</taxon>
        <taxon>Blattinae</taxon>
        <taxon>Periplaneta</taxon>
    </lineage>
</organism>
<comment type="caution">
    <text evidence="2">The sequence shown here is derived from an EMBL/GenBank/DDBJ whole genome shotgun (WGS) entry which is preliminary data.</text>
</comment>
<evidence type="ECO:0000256" key="1">
    <source>
        <dbReference type="SAM" id="MobiDB-lite"/>
    </source>
</evidence>
<dbReference type="EMBL" id="JAJSOF020000037">
    <property type="protein sequence ID" value="KAJ4428141.1"/>
    <property type="molecule type" value="Genomic_DNA"/>
</dbReference>
<evidence type="ECO:0000313" key="3">
    <source>
        <dbReference type="Proteomes" id="UP001148838"/>
    </source>
</evidence>
<reference evidence="2 3" key="1">
    <citation type="journal article" date="2022" name="Allergy">
        <title>Genome assembly and annotation of Periplaneta americana reveal a comprehensive cockroach allergen profile.</title>
        <authorList>
            <person name="Wang L."/>
            <person name="Xiong Q."/>
            <person name="Saelim N."/>
            <person name="Wang L."/>
            <person name="Nong W."/>
            <person name="Wan A.T."/>
            <person name="Shi M."/>
            <person name="Liu X."/>
            <person name="Cao Q."/>
            <person name="Hui J.H.L."/>
            <person name="Sookrung N."/>
            <person name="Leung T.F."/>
            <person name="Tungtrongchitr A."/>
            <person name="Tsui S.K.W."/>
        </authorList>
    </citation>
    <scope>NUCLEOTIDE SEQUENCE [LARGE SCALE GENOMIC DNA]</scope>
    <source>
        <strain evidence="2">PWHHKU_190912</strain>
    </source>
</reference>
<protein>
    <submittedName>
        <fullName evidence="2">Uncharacterized protein</fullName>
    </submittedName>
</protein>
<gene>
    <name evidence="2" type="ORF">ANN_24155</name>
</gene>